<feature type="domain" description="D-isomer specific 2-hydroxyacid dehydrogenase NAD-binding" evidence="6">
    <location>
        <begin position="140"/>
        <end position="316"/>
    </location>
</feature>
<evidence type="ECO:0000256" key="3">
    <source>
        <dbReference type="ARBA" id="ARBA00023027"/>
    </source>
</evidence>
<dbReference type="EMBL" id="JBHTIM010000001">
    <property type="protein sequence ID" value="MFD0780143.1"/>
    <property type="molecule type" value="Genomic_DNA"/>
</dbReference>
<dbReference type="InterPro" id="IPR006139">
    <property type="entry name" value="D-isomer_2_OHA_DH_cat_dom"/>
</dbReference>
<evidence type="ECO:0000256" key="1">
    <source>
        <dbReference type="ARBA" id="ARBA00005854"/>
    </source>
</evidence>
<evidence type="ECO:0000259" key="6">
    <source>
        <dbReference type="Pfam" id="PF02826"/>
    </source>
</evidence>
<dbReference type="InterPro" id="IPR006140">
    <property type="entry name" value="D-isomer_DH_NAD-bd"/>
</dbReference>
<sequence length="347" mass="37079">MTGTRPNIVIIGDAYVPADTISAAIRERLGEDAAIIVATDWTIPGGGPAIHALQHQIELHGPDAVEVPAELVELASTADILVVHFFPVPSHVLTDSEGLRAVVVARAGTENVDASVAAANNVSVRNIAGRNAPAVAEITLGLILAEMRNIARADRSIATGGWRKDYRSRATELGGRTVGLIGYGQVGRRFVKLLSGFDVEVIASDPYANPDLLRADGVTPVSFDDVFERADVIAVFARLTEENARFIGRDQFAKMKPTAYFVNTARSRLVDYDALLAALEQDQIAGAALDVFDEEPLPADSRWRQLDNTTLTVHFAGDTPESFSRSGGLVAEVVDGILTDEGNAARN</sequence>
<name>A0ABW2ZNK7_9MICO</name>
<keyword evidence="3" id="KW-0520">NAD</keyword>
<dbReference type="RefSeq" id="WP_378752915.1">
    <property type="nucleotide sequence ID" value="NZ_JBHSSV010000012.1"/>
</dbReference>
<dbReference type="Proteomes" id="UP001597042">
    <property type="component" value="Unassembled WGS sequence"/>
</dbReference>
<evidence type="ECO:0000259" key="5">
    <source>
        <dbReference type="Pfam" id="PF00389"/>
    </source>
</evidence>
<dbReference type="Pfam" id="PF00389">
    <property type="entry name" value="2-Hacid_dh"/>
    <property type="match status" value="1"/>
</dbReference>
<accession>A0ABW2ZNK7</accession>
<dbReference type="PANTHER" id="PTHR42789">
    <property type="entry name" value="D-ISOMER SPECIFIC 2-HYDROXYACID DEHYDROGENASE FAMILY PROTEIN (AFU_ORTHOLOGUE AFUA_6G10090)"/>
    <property type="match status" value="1"/>
</dbReference>
<protein>
    <submittedName>
        <fullName evidence="7">NAD(P)-dependent oxidoreductase</fullName>
    </submittedName>
</protein>
<reference evidence="8" key="1">
    <citation type="journal article" date="2019" name="Int. J. Syst. Evol. Microbiol.">
        <title>The Global Catalogue of Microorganisms (GCM) 10K type strain sequencing project: providing services to taxonomists for standard genome sequencing and annotation.</title>
        <authorList>
            <consortium name="The Broad Institute Genomics Platform"/>
            <consortium name="The Broad Institute Genome Sequencing Center for Infectious Disease"/>
            <person name="Wu L."/>
            <person name="Ma J."/>
        </authorList>
    </citation>
    <scope>NUCLEOTIDE SEQUENCE [LARGE SCALE GENOMIC DNA]</scope>
    <source>
        <strain evidence="8">CCUG 50754</strain>
    </source>
</reference>
<proteinExistence type="inferred from homology"/>
<organism evidence="7 8">
    <name type="scientific">Microbacterium koreense</name>
    <dbReference type="NCBI Taxonomy" id="323761"/>
    <lineage>
        <taxon>Bacteria</taxon>
        <taxon>Bacillati</taxon>
        <taxon>Actinomycetota</taxon>
        <taxon>Actinomycetes</taxon>
        <taxon>Micrococcales</taxon>
        <taxon>Microbacteriaceae</taxon>
        <taxon>Microbacterium</taxon>
    </lineage>
</organism>
<keyword evidence="8" id="KW-1185">Reference proteome</keyword>
<dbReference type="InterPro" id="IPR036291">
    <property type="entry name" value="NAD(P)-bd_dom_sf"/>
</dbReference>
<evidence type="ECO:0000313" key="7">
    <source>
        <dbReference type="EMBL" id="MFD0780143.1"/>
    </source>
</evidence>
<gene>
    <name evidence="7" type="ORF">ACFQZV_02370</name>
</gene>
<dbReference type="Gene3D" id="3.40.50.720">
    <property type="entry name" value="NAD(P)-binding Rossmann-like Domain"/>
    <property type="match status" value="2"/>
</dbReference>
<dbReference type="InterPro" id="IPR050857">
    <property type="entry name" value="D-2-hydroxyacid_DH"/>
</dbReference>
<dbReference type="Pfam" id="PF02826">
    <property type="entry name" value="2-Hacid_dh_C"/>
    <property type="match status" value="1"/>
</dbReference>
<keyword evidence="2 4" id="KW-0560">Oxidoreductase</keyword>
<comment type="caution">
    <text evidence="7">The sequence shown here is derived from an EMBL/GenBank/DDBJ whole genome shotgun (WGS) entry which is preliminary data.</text>
</comment>
<comment type="similarity">
    <text evidence="1 4">Belongs to the D-isomer specific 2-hydroxyacid dehydrogenase family.</text>
</comment>
<evidence type="ECO:0000256" key="4">
    <source>
        <dbReference type="RuleBase" id="RU003719"/>
    </source>
</evidence>
<dbReference type="PANTHER" id="PTHR42789:SF1">
    <property type="entry name" value="D-ISOMER SPECIFIC 2-HYDROXYACID DEHYDROGENASE FAMILY PROTEIN (AFU_ORTHOLOGUE AFUA_6G10090)"/>
    <property type="match status" value="1"/>
</dbReference>
<evidence type="ECO:0000256" key="2">
    <source>
        <dbReference type="ARBA" id="ARBA00023002"/>
    </source>
</evidence>
<dbReference type="SUPFAM" id="SSF52283">
    <property type="entry name" value="Formate/glycerate dehydrogenase catalytic domain-like"/>
    <property type="match status" value="1"/>
</dbReference>
<evidence type="ECO:0000313" key="8">
    <source>
        <dbReference type="Proteomes" id="UP001597042"/>
    </source>
</evidence>
<feature type="domain" description="D-isomer specific 2-hydroxyacid dehydrogenase catalytic" evidence="5">
    <location>
        <begin position="53"/>
        <end position="317"/>
    </location>
</feature>
<dbReference type="SUPFAM" id="SSF51735">
    <property type="entry name" value="NAD(P)-binding Rossmann-fold domains"/>
    <property type="match status" value="1"/>
</dbReference>